<keyword evidence="3" id="KW-1185">Reference proteome</keyword>
<dbReference type="EMBL" id="CACSLK010013932">
    <property type="protein sequence ID" value="CAA0816135.1"/>
    <property type="molecule type" value="Genomic_DNA"/>
</dbReference>
<dbReference type="PANTHER" id="PTHR35463">
    <property type="entry name" value="TRANSMEMBRANE PROTEIN"/>
    <property type="match status" value="1"/>
</dbReference>
<comment type="caution">
    <text evidence="2">The sequence shown here is derived from an EMBL/GenBank/DDBJ whole genome shotgun (WGS) entry which is preliminary data.</text>
</comment>
<dbReference type="Proteomes" id="UP001153555">
    <property type="component" value="Unassembled WGS sequence"/>
</dbReference>
<dbReference type="OrthoDB" id="690661at2759"/>
<keyword evidence="1" id="KW-0812">Transmembrane</keyword>
<dbReference type="AlphaFoldDB" id="A0A9N7MVJ6"/>
<proteinExistence type="predicted"/>
<reference evidence="2" key="1">
    <citation type="submission" date="2019-12" db="EMBL/GenBank/DDBJ databases">
        <authorList>
            <person name="Scholes J."/>
        </authorList>
    </citation>
    <scope>NUCLEOTIDE SEQUENCE</scope>
</reference>
<evidence type="ECO:0000313" key="3">
    <source>
        <dbReference type="Proteomes" id="UP001153555"/>
    </source>
</evidence>
<evidence type="ECO:0000256" key="1">
    <source>
        <dbReference type="SAM" id="Phobius"/>
    </source>
</evidence>
<name>A0A9N7MVJ6_STRHE</name>
<gene>
    <name evidence="2" type="ORF">SHERM_16003</name>
</gene>
<dbReference type="PANTHER" id="PTHR35463:SF11">
    <property type="entry name" value="TRANSMEMBRANE PROTEIN"/>
    <property type="match status" value="1"/>
</dbReference>
<protein>
    <submittedName>
        <fullName evidence="2">Uncharacterized protein</fullName>
    </submittedName>
</protein>
<organism evidence="2 3">
    <name type="scientific">Striga hermonthica</name>
    <name type="common">Purple witchweed</name>
    <name type="synonym">Buchnera hermonthica</name>
    <dbReference type="NCBI Taxonomy" id="68872"/>
    <lineage>
        <taxon>Eukaryota</taxon>
        <taxon>Viridiplantae</taxon>
        <taxon>Streptophyta</taxon>
        <taxon>Embryophyta</taxon>
        <taxon>Tracheophyta</taxon>
        <taxon>Spermatophyta</taxon>
        <taxon>Magnoliopsida</taxon>
        <taxon>eudicotyledons</taxon>
        <taxon>Gunneridae</taxon>
        <taxon>Pentapetalae</taxon>
        <taxon>asterids</taxon>
        <taxon>lamiids</taxon>
        <taxon>Lamiales</taxon>
        <taxon>Orobanchaceae</taxon>
        <taxon>Buchnereae</taxon>
        <taxon>Striga</taxon>
    </lineage>
</organism>
<feature type="transmembrane region" description="Helical" evidence="1">
    <location>
        <begin position="21"/>
        <end position="41"/>
    </location>
</feature>
<accession>A0A9N7MVJ6</accession>
<keyword evidence="1" id="KW-0472">Membrane</keyword>
<evidence type="ECO:0000313" key="2">
    <source>
        <dbReference type="EMBL" id="CAA0816135.1"/>
    </source>
</evidence>
<keyword evidence="1" id="KW-1133">Transmembrane helix</keyword>
<sequence length="156" mass="17319">MDDTEYSTRSRRRRRSSRLQSKLVILLLLLLVINCLFIQAVSENAETKMPIIDAAKRLFSLPTSYDCWILKLKSLFFWQAATPHFSPPNSQVGGEGWTGEQGTTEKVKEAAVKSLDESKSAVEDSARSAAKLAEAAVEETIKKVKKTLSGKSEAEL</sequence>